<organism evidence="2 3">
    <name type="scientific">Cnuibacter physcomitrellae</name>
    <dbReference type="NCBI Taxonomy" id="1619308"/>
    <lineage>
        <taxon>Bacteria</taxon>
        <taxon>Bacillati</taxon>
        <taxon>Actinomycetota</taxon>
        <taxon>Actinomycetes</taxon>
        <taxon>Micrococcales</taxon>
        <taxon>Microbacteriaceae</taxon>
        <taxon>Cnuibacter</taxon>
    </lineage>
</organism>
<reference evidence="2 3" key="1">
    <citation type="submission" date="2017-04" db="EMBL/GenBank/DDBJ databases">
        <authorList>
            <person name="Afonso C.L."/>
            <person name="Miller P.J."/>
            <person name="Scott M.A."/>
            <person name="Spackman E."/>
            <person name="Goraichik I."/>
            <person name="Dimitrov K.M."/>
            <person name="Suarez D.L."/>
            <person name="Swayne D.E."/>
        </authorList>
    </citation>
    <scope>NUCLEOTIDE SEQUENCE [LARGE SCALE GENOMIC DNA]</scope>
    <source>
        <strain evidence="3">XA(T)</strain>
    </source>
</reference>
<dbReference type="GO" id="GO:0004553">
    <property type="term" value="F:hydrolase activity, hydrolyzing O-glycosyl compounds"/>
    <property type="evidence" value="ECO:0007669"/>
    <property type="project" value="UniProtKB-ARBA"/>
</dbReference>
<dbReference type="PANTHER" id="PTHR31616:SF0">
    <property type="entry name" value="GLUCAN 1,4-ALPHA-GLUCOSIDASE"/>
    <property type="match status" value="1"/>
</dbReference>
<dbReference type="InterPro" id="IPR008928">
    <property type="entry name" value="6-hairpin_glycosidase_sf"/>
</dbReference>
<dbReference type="Proteomes" id="UP000192775">
    <property type="component" value="Chromosome"/>
</dbReference>
<dbReference type="InterPro" id="IPR011613">
    <property type="entry name" value="GH15-like"/>
</dbReference>
<dbReference type="SUPFAM" id="SSF48208">
    <property type="entry name" value="Six-hairpin glycosidases"/>
    <property type="match status" value="1"/>
</dbReference>
<keyword evidence="3" id="KW-1185">Reference proteome</keyword>
<dbReference type="InterPro" id="IPR012341">
    <property type="entry name" value="6hp_glycosidase-like_sf"/>
</dbReference>
<proteinExistence type="predicted"/>
<feature type="domain" description="GH15-like" evidence="1">
    <location>
        <begin position="202"/>
        <end position="558"/>
    </location>
</feature>
<dbReference type="EMBL" id="CP020715">
    <property type="protein sequence ID" value="ARJ07356.1"/>
    <property type="molecule type" value="Genomic_DNA"/>
</dbReference>
<accession>A0A1X9LQ98</accession>
<gene>
    <name evidence="2" type="ORF">B5808_12220</name>
</gene>
<dbReference type="GO" id="GO:0005975">
    <property type="term" value="P:carbohydrate metabolic process"/>
    <property type="evidence" value="ECO:0007669"/>
    <property type="project" value="InterPro"/>
</dbReference>
<protein>
    <recommendedName>
        <fullName evidence="1">GH15-like domain-containing protein</fullName>
    </recommendedName>
</protein>
<dbReference type="KEGG" id="cphy:B5808_12220"/>
<evidence type="ECO:0000259" key="1">
    <source>
        <dbReference type="Pfam" id="PF00723"/>
    </source>
</evidence>
<name>A0A1X9LQ98_9MICO</name>
<dbReference type="AlphaFoldDB" id="A0A1X9LQ98"/>
<evidence type="ECO:0000313" key="2">
    <source>
        <dbReference type="EMBL" id="ARJ07356.1"/>
    </source>
</evidence>
<sequence>MPALHTPPVFAGIVDERDGGRLELRPVDAFESTREYVEGTNVLRTTFTTATGTATVTDALVTGVAGRLPWTELARRIDGVDGEVAFEWAVIPGNTFGTEPVQRLDTLHGPILRAASIDLVLVGFEHGRTDPHEPGDGFPDGPLEFRGAFTTSPGSRHLIAVCGTDDEPIHVPDPRIVDRGIDRTIANWQRWSEEFDYEGPWREAVQRSALALKLLIFSPTGAIAAAATTGLPEDLRGGKNWDYRFAWVRDLAYTVGALTRYGLREEPHAAVSWVLKMLKEYGNDLQIFFALDGSLPDGVHGTKSEGWRGIGPVHAGNPAAGQLQLGVFADVIGIMLHYVESGNILDERTSELIVAYADHACRTWPKKDSGMWELPKKRHYVTSKIGCWKALTDALRLYELGEIKPTDEDVEMWRKNKGLLEEWLATKGWSEKRGAYTMWPGSKDLDASFLLHVAEDFGDPARTRRTVERIRDELAVGEQVYRYTGVDREEGAFVACGFWLVQAQVWLGELEAAEARMDALVAAANDVGLYAEMISTETGDFLGNLPQGLSHLALVDAASAYDNATRRGEE</sequence>
<dbReference type="Gene3D" id="1.50.10.10">
    <property type="match status" value="1"/>
</dbReference>
<dbReference type="STRING" id="1619308.B5808_12220"/>
<evidence type="ECO:0000313" key="3">
    <source>
        <dbReference type="Proteomes" id="UP000192775"/>
    </source>
</evidence>
<dbReference type="PANTHER" id="PTHR31616">
    <property type="entry name" value="TREHALASE"/>
    <property type="match status" value="1"/>
</dbReference>
<dbReference type="Pfam" id="PF00723">
    <property type="entry name" value="Glyco_hydro_15"/>
    <property type="match status" value="1"/>
</dbReference>